<sequence length="44" mass="4835">MADLKEPGDIAAENFISQAISTIVNGVQLLSWFSRVMNAYGKTF</sequence>
<keyword evidence="2" id="KW-1185">Reference proteome</keyword>
<geneLocation type="plasmid" evidence="1 2">
    <name>unnamed1</name>
</geneLocation>
<evidence type="ECO:0000313" key="1">
    <source>
        <dbReference type="EMBL" id="WLS05125.1"/>
    </source>
</evidence>
<evidence type="ECO:0000313" key="2">
    <source>
        <dbReference type="Proteomes" id="UP001225788"/>
    </source>
</evidence>
<accession>A0ABY9K984</accession>
<dbReference type="EMBL" id="CP132315">
    <property type="protein sequence ID" value="WLS05125.1"/>
    <property type="molecule type" value="Genomic_DNA"/>
</dbReference>
<protein>
    <submittedName>
        <fullName evidence="1">Uncharacterized protein</fullName>
    </submittedName>
</protein>
<reference evidence="1 2" key="1">
    <citation type="submission" date="2023-08" db="EMBL/GenBank/DDBJ databases">
        <title>Pathogen: clinical or host-associated sample.</title>
        <authorList>
            <person name="Hergert J."/>
            <person name="Casey R."/>
            <person name="Wagner J."/>
            <person name="Young E.L."/>
            <person name="Oakeson K.F."/>
        </authorList>
    </citation>
    <scope>NUCLEOTIDE SEQUENCE [LARGE SCALE GENOMIC DNA]</scope>
    <source>
        <strain evidence="1 2">UPHL-collab-2</strain>
        <plasmid evidence="1 2">unnamed1</plasmid>
    </source>
</reference>
<dbReference type="Proteomes" id="UP001225788">
    <property type="component" value="Plasmid unnamed1"/>
</dbReference>
<keyword evidence="1" id="KW-0614">Plasmid</keyword>
<gene>
    <name evidence="1" type="ORF">Q9315_23470</name>
</gene>
<organism evidence="1 2">
    <name type="scientific">Shinella oryzae</name>
    <dbReference type="NCBI Taxonomy" id="2871820"/>
    <lineage>
        <taxon>Bacteria</taxon>
        <taxon>Pseudomonadati</taxon>
        <taxon>Pseudomonadota</taxon>
        <taxon>Alphaproteobacteria</taxon>
        <taxon>Hyphomicrobiales</taxon>
        <taxon>Rhizobiaceae</taxon>
        <taxon>Shinella</taxon>
    </lineage>
</organism>
<dbReference type="RefSeq" id="WP_306161599.1">
    <property type="nucleotide sequence ID" value="NZ_CP132315.1"/>
</dbReference>
<name>A0ABY9K984_9HYPH</name>
<proteinExistence type="predicted"/>